<sequence length="232" mass="26131">MLVERVFVLSSVDILLNLLPSPFYIRFRFNPESATRPEDFSTAQVDVRYDPVRNKACAQLVVVDFPGAELPESLCVQIELKDDHSAIQISNTQNYGIIEIMDDDIAGIGLERTVYTMSSTAETVEVCLYVSRPAISCPITFPFDIFFNLTTSAGVFEVDTTQELSQGDGVDEEGRGLYKLLFDACQKRFCFDISRRDVTSGVRGRFEMTVTRTPDHGRTTEIVPNRGYIEIR</sequence>
<gene>
    <name evidence="1" type="ORF">GBAR_LOCUS21780</name>
</gene>
<protein>
    <submittedName>
        <fullName evidence="1">Uncharacterized protein</fullName>
    </submittedName>
</protein>
<dbReference type="Proteomes" id="UP001174909">
    <property type="component" value="Unassembled WGS sequence"/>
</dbReference>
<dbReference type="AlphaFoldDB" id="A0AA35T1C6"/>
<dbReference type="EMBL" id="CASHTH010003027">
    <property type="protein sequence ID" value="CAI8039187.1"/>
    <property type="molecule type" value="Genomic_DNA"/>
</dbReference>
<accession>A0AA35T1C6</accession>
<comment type="caution">
    <text evidence="1">The sequence shown here is derived from an EMBL/GenBank/DDBJ whole genome shotgun (WGS) entry which is preliminary data.</text>
</comment>
<keyword evidence="2" id="KW-1185">Reference proteome</keyword>
<reference evidence="1" key="1">
    <citation type="submission" date="2023-03" db="EMBL/GenBank/DDBJ databases">
        <authorList>
            <person name="Steffen K."/>
            <person name="Cardenas P."/>
        </authorList>
    </citation>
    <scope>NUCLEOTIDE SEQUENCE</scope>
</reference>
<evidence type="ECO:0000313" key="1">
    <source>
        <dbReference type="EMBL" id="CAI8039187.1"/>
    </source>
</evidence>
<proteinExistence type="predicted"/>
<organism evidence="1 2">
    <name type="scientific">Geodia barretti</name>
    <name type="common">Barrett's horny sponge</name>
    <dbReference type="NCBI Taxonomy" id="519541"/>
    <lineage>
        <taxon>Eukaryota</taxon>
        <taxon>Metazoa</taxon>
        <taxon>Porifera</taxon>
        <taxon>Demospongiae</taxon>
        <taxon>Heteroscleromorpha</taxon>
        <taxon>Tetractinellida</taxon>
        <taxon>Astrophorina</taxon>
        <taxon>Geodiidae</taxon>
        <taxon>Geodia</taxon>
    </lineage>
</organism>
<name>A0AA35T1C6_GEOBA</name>
<evidence type="ECO:0000313" key="2">
    <source>
        <dbReference type="Proteomes" id="UP001174909"/>
    </source>
</evidence>